<protein>
    <submittedName>
        <fullName evidence="2">Uncharacterized protein</fullName>
    </submittedName>
</protein>
<proteinExistence type="predicted"/>
<keyword evidence="1" id="KW-1133">Transmembrane helix</keyword>
<dbReference type="HOGENOM" id="CLU_060496_0_0_9"/>
<reference evidence="2 3" key="1">
    <citation type="submission" date="2013-01" db="EMBL/GenBank/DDBJ databases">
        <title>The Genome Sequence of Clostridium colicanis 209318.</title>
        <authorList>
            <consortium name="The Broad Institute Genome Sequencing Platform"/>
            <person name="Earl A."/>
            <person name="Ward D."/>
            <person name="Feldgarden M."/>
            <person name="Gevers D."/>
            <person name="Courvalin P."/>
            <person name="Lambert T."/>
            <person name="Walker B."/>
            <person name="Young S.K."/>
            <person name="Zeng Q."/>
            <person name="Gargeya S."/>
            <person name="Fitzgerald M."/>
            <person name="Haas B."/>
            <person name="Abouelleil A."/>
            <person name="Alvarado L."/>
            <person name="Arachchi H.M."/>
            <person name="Berlin A.M."/>
            <person name="Chapman S.B."/>
            <person name="Dewar J."/>
            <person name="Goldberg J."/>
            <person name="Griggs A."/>
            <person name="Gujja S."/>
            <person name="Hansen M."/>
            <person name="Howarth C."/>
            <person name="Imamovic A."/>
            <person name="Larimer J."/>
            <person name="McCowan C."/>
            <person name="Murphy C."/>
            <person name="Neiman D."/>
            <person name="Pearson M."/>
            <person name="Priest M."/>
            <person name="Roberts A."/>
            <person name="Saif S."/>
            <person name="Shea T."/>
            <person name="Sisk P."/>
            <person name="Sykes S."/>
            <person name="Wortman J."/>
            <person name="Nusbaum C."/>
            <person name="Birren B."/>
        </authorList>
    </citation>
    <scope>NUCLEOTIDE SEQUENCE [LARGE SCALE GENOMIC DNA]</scope>
    <source>
        <strain evidence="2 3">209318</strain>
    </source>
</reference>
<feature type="transmembrane region" description="Helical" evidence="1">
    <location>
        <begin position="288"/>
        <end position="313"/>
    </location>
</feature>
<feature type="transmembrane region" description="Helical" evidence="1">
    <location>
        <begin position="191"/>
        <end position="213"/>
    </location>
</feature>
<dbReference type="AlphaFoldDB" id="N9WMC4"/>
<keyword evidence="1" id="KW-0812">Transmembrane</keyword>
<sequence>MRIILNEIKKIFNLKTIFILILGIGILYKIFPSSYVEYFPNGQPATGIYEVMKEMQLKYGNTLDKDEFKDFKTNFRNEKIKLADKYLSNNEEAKKLGIESYSKLKTEAEDGLFDEPKDKSDITKLYEHIMFNKNSKEFWYLNAIDYIIERYNNKGSDQIENKPEWFKNRYKEIYSRPQPIIYDDIIRNYNVYIGGISLIIIASIMFALGSVFIKDKSLGVDYIQYSSNIGRKIINKKIIAGLISSIILTTVILGTSLLIYFISNGTSEFFNTNINSIFSYEYIIDIKYLQYIILTIIIIYIIAISTGLLTMFISNMGKNYIHVLSIGVPSCAVLIFISEKVVINDFLLLYRIQIIVIGLPIILIALGIILALRIKKSIKKRDILY</sequence>
<feature type="transmembrane region" description="Helical" evidence="1">
    <location>
        <begin position="238"/>
        <end position="262"/>
    </location>
</feature>
<gene>
    <name evidence="2" type="ORF">HMPREF1092_00071</name>
</gene>
<feature type="transmembrane region" description="Helical" evidence="1">
    <location>
        <begin position="12"/>
        <end position="31"/>
    </location>
</feature>
<dbReference type="EMBL" id="AGYT01000001">
    <property type="protein sequence ID" value="ENZ04050.1"/>
    <property type="molecule type" value="Genomic_DNA"/>
</dbReference>
<dbReference type="eggNOG" id="ENOG502ZA33">
    <property type="taxonomic scope" value="Bacteria"/>
</dbReference>
<name>N9WMC4_9CLOT</name>
<feature type="transmembrane region" description="Helical" evidence="1">
    <location>
        <begin position="350"/>
        <end position="372"/>
    </location>
</feature>
<feature type="transmembrane region" description="Helical" evidence="1">
    <location>
        <begin position="320"/>
        <end position="338"/>
    </location>
</feature>
<evidence type="ECO:0000313" key="3">
    <source>
        <dbReference type="Proteomes" id="UP000013097"/>
    </source>
</evidence>
<organism evidence="2 3">
    <name type="scientific">Clostridium thermobutyricum</name>
    <dbReference type="NCBI Taxonomy" id="29372"/>
    <lineage>
        <taxon>Bacteria</taxon>
        <taxon>Bacillati</taxon>
        <taxon>Bacillota</taxon>
        <taxon>Clostridia</taxon>
        <taxon>Eubacteriales</taxon>
        <taxon>Clostridiaceae</taxon>
        <taxon>Clostridium</taxon>
    </lineage>
</organism>
<accession>N9WMC4</accession>
<dbReference type="PATRIC" id="fig|999411.4.peg.68"/>
<evidence type="ECO:0000256" key="1">
    <source>
        <dbReference type="SAM" id="Phobius"/>
    </source>
</evidence>
<dbReference type="Proteomes" id="UP000013097">
    <property type="component" value="Unassembled WGS sequence"/>
</dbReference>
<evidence type="ECO:0000313" key="2">
    <source>
        <dbReference type="EMBL" id="ENZ04050.1"/>
    </source>
</evidence>
<keyword evidence="1" id="KW-0472">Membrane</keyword>
<dbReference type="RefSeq" id="WP_002596588.1">
    <property type="nucleotide sequence ID" value="NZ_KB850956.1"/>
</dbReference>
<comment type="caution">
    <text evidence="2">The sequence shown here is derived from an EMBL/GenBank/DDBJ whole genome shotgun (WGS) entry which is preliminary data.</text>
</comment>
<keyword evidence="3" id="KW-1185">Reference proteome</keyword>